<organism evidence="6 7">
    <name type="scientific">Mesocricetus auratus</name>
    <name type="common">Golden hamster</name>
    <dbReference type="NCBI Taxonomy" id="10036"/>
    <lineage>
        <taxon>Eukaryota</taxon>
        <taxon>Metazoa</taxon>
        <taxon>Chordata</taxon>
        <taxon>Craniata</taxon>
        <taxon>Vertebrata</taxon>
        <taxon>Euteleostomi</taxon>
        <taxon>Mammalia</taxon>
        <taxon>Eutheria</taxon>
        <taxon>Euarchontoglires</taxon>
        <taxon>Glires</taxon>
        <taxon>Rodentia</taxon>
        <taxon>Myomorpha</taxon>
        <taxon>Muroidea</taxon>
        <taxon>Cricetidae</taxon>
        <taxon>Cricetinae</taxon>
        <taxon>Mesocricetus</taxon>
    </lineage>
</organism>
<dbReference type="InterPro" id="IPR012674">
    <property type="entry name" value="Calycin"/>
</dbReference>
<proteinExistence type="inferred from homology"/>
<dbReference type="OrthoDB" id="9627583at2759"/>
<dbReference type="SUPFAM" id="SSF50814">
    <property type="entry name" value="Lipocalins"/>
    <property type="match status" value="1"/>
</dbReference>
<dbReference type="RefSeq" id="XP_005083823.1">
    <property type="nucleotide sequence ID" value="XM_005083766.3"/>
</dbReference>
<dbReference type="GeneID" id="101843900"/>
<evidence type="ECO:0000256" key="3">
    <source>
        <dbReference type="ARBA" id="ARBA00022525"/>
    </source>
</evidence>
<keyword evidence="3" id="KW-0964">Secreted</keyword>
<comment type="subcellular location">
    <subcellularLocation>
        <location evidence="1">Secreted</location>
    </subcellularLocation>
</comment>
<dbReference type="CTD" id="138307"/>
<dbReference type="GO" id="GO:0036094">
    <property type="term" value="F:small molecule binding"/>
    <property type="evidence" value="ECO:0007669"/>
    <property type="project" value="InterPro"/>
</dbReference>
<reference evidence="7" key="1">
    <citation type="submission" date="2025-08" db="UniProtKB">
        <authorList>
            <consortium name="RefSeq"/>
        </authorList>
    </citation>
    <scope>IDENTIFICATION</scope>
    <source>
        <tissue evidence="7">Liver</tissue>
    </source>
</reference>
<dbReference type="Pfam" id="PF00061">
    <property type="entry name" value="Lipocalin"/>
    <property type="match status" value="1"/>
</dbReference>
<dbReference type="STRING" id="10036.ENSMAUP00000005239"/>
<comment type="similarity">
    <text evidence="2">Belongs to the calycin superfamily. Lipocalin family.</text>
</comment>
<dbReference type="PANTHER" id="PTHR11430">
    <property type="entry name" value="LIPOCALIN"/>
    <property type="match status" value="1"/>
</dbReference>
<gene>
    <name evidence="7" type="primary">Lcn8</name>
</gene>
<evidence type="ECO:0000259" key="5">
    <source>
        <dbReference type="Pfam" id="PF00061"/>
    </source>
</evidence>
<dbReference type="PANTHER" id="PTHR11430:SF1">
    <property type="entry name" value="EPIDIDYMAL-SPECIFIC LIPOCALIN-8"/>
    <property type="match status" value="1"/>
</dbReference>
<evidence type="ECO:0000256" key="2">
    <source>
        <dbReference type="ARBA" id="ARBA00006889"/>
    </source>
</evidence>
<accession>A0A1U7QQB5</accession>
<feature type="chain" id="PRO_5010552462" evidence="4">
    <location>
        <begin position="21"/>
        <end position="193"/>
    </location>
</feature>
<evidence type="ECO:0000313" key="6">
    <source>
        <dbReference type="Proteomes" id="UP000886700"/>
    </source>
</evidence>
<dbReference type="KEGG" id="maua:101843900"/>
<sequence length="193" mass="22203">MEARLLNTIWGLFLVYLLQAESTRVDLVPEKIAGFWKEVAVTSDQNLVLKTQRRIEGLFLTFSGRNITVKAVYNSSGSCVTDTSVGSRRDTPGDFAFPGHRKICVLETDYEHYTILKLSLLWQGRNFHVLKYFTRSLETEDEPGFWKFREMTADQGLYMLARHGRCAELLKEVSPLPLVYIAAQPSWSSCWHY</sequence>
<dbReference type="Proteomes" id="UP000886700">
    <property type="component" value="Unplaced"/>
</dbReference>
<dbReference type="AlphaFoldDB" id="A0A1U7QQB5"/>
<keyword evidence="6" id="KW-1185">Reference proteome</keyword>
<dbReference type="InterPro" id="IPR002345">
    <property type="entry name" value="Lipocalin"/>
</dbReference>
<dbReference type="eggNOG" id="ENOG502TDU8">
    <property type="taxonomic scope" value="Eukaryota"/>
</dbReference>
<dbReference type="CDD" id="cd19421">
    <property type="entry name" value="lipocalin_5_8-like"/>
    <property type="match status" value="1"/>
</dbReference>
<evidence type="ECO:0000256" key="4">
    <source>
        <dbReference type="SAM" id="SignalP"/>
    </source>
</evidence>
<feature type="domain" description="Lipocalin/cytosolic fatty-acid binding" evidence="5">
    <location>
        <begin position="33"/>
        <end position="157"/>
    </location>
</feature>
<dbReference type="GO" id="GO:0005576">
    <property type="term" value="C:extracellular region"/>
    <property type="evidence" value="ECO:0007669"/>
    <property type="project" value="UniProtKB-SubCell"/>
</dbReference>
<protein>
    <submittedName>
        <fullName evidence="7">Epididymal-specific lipocalin-8 isoform X1</fullName>
    </submittedName>
</protein>
<dbReference type="InterPro" id="IPR000566">
    <property type="entry name" value="Lipocln_cytosolic_FA-bd_dom"/>
</dbReference>
<dbReference type="Gene3D" id="2.40.128.20">
    <property type="match status" value="1"/>
</dbReference>
<keyword evidence="4" id="KW-0732">Signal</keyword>
<feature type="signal peptide" evidence="4">
    <location>
        <begin position="1"/>
        <end position="20"/>
    </location>
</feature>
<name>A0A1U7QQB5_MESAU</name>
<evidence type="ECO:0000313" key="7">
    <source>
        <dbReference type="RefSeq" id="XP_005083823.1"/>
    </source>
</evidence>
<evidence type="ECO:0000256" key="1">
    <source>
        <dbReference type="ARBA" id="ARBA00004613"/>
    </source>
</evidence>